<keyword evidence="1" id="KW-0863">Zinc-finger</keyword>
<dbReference type="InterPro" id="IPR036875">
    <property type="entry name" value="Znf_CCHC_sf"/>
</dbReference>
<dbReference type="GO" id="GO:0008270">
    <property type="term" value="F:zinc ion binding"/>
    <property type="evidence" value="ECO:0007669"/>
    <property type="project" value="UniProtKB-KW"/>
</dbReference>
<dbReference type="GO" id="GO:0003676">
    <property type="term" value="F:nucleic acid binding"/>
    <property type="evidence" value="ECO:0007669"/>
    <property type="project" value="InterPro"/>
</dbReference>
<evidence type="ECO:0000313" key="4">
    <source>
        <dbReference type="EMBL" id="KAK6948601.1"/>
    </source>
</evidence>
<evidence type="ECO:0000256" key="2">
    <source>
        <dbReference type="SAM" id="MobiDB-lite"/>
    </source>
</evidence>
<name>A0AAX6M8T2_9PEZI</name>
<feature type="compositionally biased region" description="Pro residues" evidence="2">
    <location>
        <begin position="108"/>
        <end position="117"/>
    </location>
</feature>
<gene>
    <name evidence="4" type="ORF">Daesc_010371</name>
</gene>
<evidence type="ECO:0000259" key="3">
    <source>
        <dbReference type="PROSITE" id="PS50158"/>
    </source>
</evidence>
<dbReference type="AlphaFoldDB" id="A0AAX6M8T2"/>
<dbReference type="SMART" id="SM00343">
    <property type="entry name" value="ZnF_C2HC"/>
    <property type="match status" value="1"/>
</dbReference>
<feature type="domain" description="CCHC-type" evidence="3">
    <location>
        <begin position="17"/>
        <end position="32"/>
    </location>
</feature>
<evidence type="ECO:0000256" key="1">
    <source>
        <dbReference type="PROSITE-ProRule" id="PRU00047"/>
    </source>
</evidence>
<sequence length="804" mass="90695">MAQVAPGLGPDHNERPCYNCGVRGHMFTACPEEPRKVPAGLEASWARQQSSNSPHNDGLVPNKRNKGPVITRYPPPPPLASSHHIAPLPRFENSLPQPYHSGPISSYRPPPPPPPSYGPGFGQGFGSRPPPNPPYDRYGPPGPPPPGPHQPLNPPPGYQGAYNAPYGPPGHVPGPYDHHHIHPPGRPNQYFSDDYPPGPPGRLEPYPESQPAVGQPDPPYGAHQQYPPGPPPPPYVPPPSFVAPPASYGFQGPPPGYHQSPPQREPPAVFEPYPQTHPYVPPYGDDRDRYERGRDRQRRYDDRRPSESWHPQEAWHGSPPPNGQSYRDEYRDGWHGKSSYRDDRHSRRRGHNRSQDERRRDRQDRQDRFQPYNKHSDKWDRHHRRKHPPATTPNETARRDKSPPGRETPVTTKTEEREPGEIVSEPTSASDHVHPDSAFDATKDESNEDLSWDERTIFLELPLSSKVDPIAAPLPTQYSEDIMIPPAFDARALKSRYITPRNIDDFAQSIRETRDWQIMKHHPLFLDPTEIHLEKLDDYNKAIDKDIHSRVNRRDHVRNTHDMAKHRLGNSKGSSRHQGKNQDSRYKVDTKKRRWDNFHDTDDFRWKRRFRDSPYDDPLKKRLKPASPPEPGEVVEADSAQSLYALTRAPIIDTNAANWALGPREALDSNSQPETVDNKSNGLSQERTADHIDLSLPDGQDNANTRPSTPSGQPADTPQEHSRPSSRQSFKGVNRSRAGSRRSSFGSDMSGSQGSSLDPIERELLGMGRPSTSGTDSGEESTKRQLSGAIPRFKRRQPMVEAYS</sequence>
<keyword evidence="1" id="KW-0479">Metal-binding</keyword>
<feature type="compositionally biased region" description="Basic residues" evidence="2">
    <location>
        <begin position="566"/>
        <end position="579"/>
    </location>
</feature>
<dbReference type="InterPro" id="IPR001878">
    <property type="entry name" value="Znf_CCHC"/>
</dbReference>
<accession>A0AAX6M8T2</accession>
<dbReference type="SUPFAM" id="SSF57756">
    <property type="entry name" value="Retrovirus zinc finger-like domains"/>
    <property type="match status" value="1"/>
</dbReference>
<feature type="compositionally biased region" description="Polar residues" evidence="2">
    <location>
        <begin position="701"/>
        <end position="716"/>
    </location>
</feature>
<feature type="compositionally biased region" description="Basic and acidic residues" evidence="2">
    <location>
        <begin position="284"/>
        <end position="307"/>
    </location>
</feature>
<feature type="region of interest" description="Disordered" evidence="2">
    <location>
        <begin position="41"/>
        <end position="448"/>
    </location>
</feature>
<feature type="compositionally biased region" description="Basic and acidic residues" evidence="2">
    <location>
        <begin position="554"/>
        <end position="565"/>
    </location>
</feature>
<protein>
    <recommendedName>
        <fullName evidence="3">CCHC-type domain-containing protein</fullName>
    </recommendedName>
</protein>
<feature type="region of interest" description="Disordered" evidence="2">
    <location>
        <begin position="665"/>
        <end position="804"/>
    </location>
</feature>
<keyword evidence="5" id="KW-1185">Reference proteome</keyword>
<dbReference type="PROSITE" id="PS50158">
    <property type="entry name" value="ZF_CCHC"/>
    <property type="match status" value="1"/>
</dbReference>
<feature type="compositionally biased region" description="Polar residues" evidence="2">
    <location>
        <begin position="668"/>
        <end position="686"/>
    </location>
</feature>
<feature type="region of interest" description="Disordered" evidence="2">
    <location>
        <begin position="554"/>
        <end position="588"/>
    </location>
</feature>
<proteinExistence type="predicted"/>
<dbReference type="Proteomes" id="UP001369815">
    <property type="component" value="Unassembled WGS sequence"/>
</dbReference>
<feature type="compositionally biased region" description="Pro residues" evidence="2">
    <location>
        <begin position="128"/>
        <end position="157"/>
    </location>
</feature>
<feature type="compositionally biased region" description="Low complexity" evidence="2">
    <location>
        <begin position="735"/>
        <end position="747"/>
    </location>
</feature>
<feature type="compositionally biased region" description="Basic and acidic residues" evidence="2">
    <location>
        <begin position="326"/>
        <end position="345"/>
    </location>
</feature>
<comment type="caution">
    <text evidence="4">The sequence shown here is derived from an EMBL/GenBank/DDBJ whole genome shotgun (WGS) entry which is preliminary data.</text>
</comment>
<feature type="region of interest" description="Disordered" evidence="2">
    <location>
        <begin position="615"/>
        <end position="634"/>
    </location>
</feature>
<feature type="compositionally biased region" description="Basic and acidic residues" evidence="2">
    <location>
        <begin position="431"/>
        <end position="445"/>
    </location>
</feature>
<dbReference type="EMBL" id="JBANMG010000010">
    <property type="protein sequence ID" value="KAK6948601.1"/>
    <property type="molecule type" value="Genomic_DNA"/>
</dbReference>
<evidence type="ECO:0000313" key="5">
    <source>
        <dbReference type="Proteomes" id="UP001369815"/>
    </source>
</evidence>
<organism evidence="4 5">
    <name type="scientific">Daldinia eschscholtzii</name>
    <dbReference type="NCBI Taxonomy" id="292717"/>
    <lineage>
        <taxon>Eukaryota</taxon>
        <taxon>Fungi</taxon>
        <taxon>Dikarya</taxon>
        <taxon>Ascomycota</taxon>
        <taxon>Pezizomycotina</taxon>
        <taxon>Sordariomycetes</taxon>
        <taxon>Xylariomycetidae</taxon>
        <taxon>Xylariales</taxon>
        <taxon>Hypoxylaceae</taxon>
        <taxon>Daldinia</taxon>
    </lineage>
</organism>
<feature type="compositionally biased region" description="Polar residues" evidence="2">
    <location>
        <begin position="46"/>
        <end position="55"/>
    </location>
</feature>
<feature type="compositionally biased region" description="Basic and acidic residues" evidence="2">
    <location>
        <begin position="353"/>
        <end position="380"/>
    </location>
</feature>
<reference evidence="4 5" key="1">
    <citation type="journal article" date="2024" name="Front Chem Biol">
        <title>Unveiling the potential of Daldinia eschscholtzii MFLUCC 19-0629 through bioactivity and bioinformatics studies for enhanced sustainable agriculture production.</title>
        <authorList>
            <person name="Brooks S."/>
            <person name="Weaver J.A."/>
            <person name="Klomchit A."/>
            <person name="Alharthi S.A."/>
            <person name="Onlamun T."/>
            <person name="Nurani R."/>
            <person name="Vong T.K."/>
            <person name="Alberti F."/>
            <person name="Greco C."/>
        </authorList>
    </citation>
    <scope>NUCLEOTIDE SEQUENCE [LARGE SCALE GENOMIC DNA]</scope>
    <source>
        <strain evidence="4">MFLUCC 19-0629</strain>
    </source>
</reference>
<feature type="compositionally biased region" description="Pro residues" evidence="2">
    <location>
        <begin position="227"/>
        <end position="242"/>
    </location>
</feature>
<keyword evidence="1" id="KW-0862">Zinc</keyword>